<dbReference type="Gene3D" id="1.10.1070.11">
    <property type="entry name" value="Phosphatidylinositol 3-/4-kinase, catalytic domain"/>
    <property type="match status" value="1"/>
</dbReference>
<keyword evidence="4" id="KW-0547">Nucleotide-binding</keyword>
<sequence>MLANPSDYFSSASRLAELESEIANVAVLDDTDAVLILKALIAQYGIDATASTAILSQILTRNPSGFLHSTENVPLLEQIEATLFILPQSSSIEAFKVLANGYLQNTALYPLLGGFKARLFAAASKKSEVCLRTLLLLPLNKFEICKVCGIAREHPIFSPATARAGLTVGPEWSQVCFESLHKWSYENMDDMEVARLLLELLQVLVDRKIRLESGGLLNKRAPDFGRCIFSAAVYDSLSEFLETGNFPRCQLPPLLDDLQTEISIAIASAPFEGSIQSSKLFPEFLETQMMKENIVEKFEKFSHEEMYSILKRINALFKTSSTPSSSHPEFPDDWTKIFEVVLTTQGLLVDSDLRMTACSALTRALSFWQPTFTLQHDNVIGSWLIGCLRSSNRQLRLQATKCVGSFVTAKLPQEARFSQFRFLSGWAPDEQPETCLLVWAEAAVYGTDSEHLNVLLVRMLSMLGSQKPLVGGLAFHTFKQVARRRRETPWKLCMPFWDTIAVWIVRKLGTHEDSMVWKFCELLGVTLDDFLGRTSQYTVPYLTFRKRISTLKLIASAKSQSLSTLLWEHQIPITATFLTTDTTEDPDQFTERRWHELGQGFTSEVVRNMLQQSHAEMFLLLLMKAPEKNDPKANVKEERLLRVLSMLTGRESNDPLTSAIINKVIHRFSGTMHNMYGPTSLKNRQECLRGLDFLIRHSGGKFLSMIIPINTLVLSALEVTSQSQQLALSVWHTMIGCMEDCTRVIDLVYSVISQMWGSFDQDARKEAQDILVMIQNNPHTQEYGREHGVPLVPSLSPRRLFDDNKHETTILKELVARTEKENVYVVRQAVQEIAEFVHQNQNQLHMSLHYPQGIERIQTAIRALFDLSRRFPDPQMNISTPCIQALCFLGALDPNMVDIQRIDRVPVVVSNFDESQECREFAAYFAANYLFKMAEASMNPIEQNFLLYGIQDTLKFCELVAEDIDTPAFKATWDKLFGPGLYEQLTPFLYTRYSSPPVKLSRVTYPVFNERIEYQNWVGKLCYDLMCRTHGVNVDELFGLYRRIFVEQVNTNPTVFEFLLPYVALHAIMYSQENLELFMLEIKQVMWKPSTELDNVSQFHERIFAVLDYFARWKQAKRQQSNLSASDQRAISTLSQLENQISLEQLASRANECKSYPRELRYLDQLTRQNGEDKQSDYYEKMRTIYKNLGDSDALEGMAALKSEISFDEQIELYESKGDWSAALACYDAMPQPSNELPRLRCLHNVGKDREIIALLDDQDRYTPDLAALGVAASLRIMEVRSLSKYVNECAGDSDILEAYFGKCLIALSNKEFDLCMRYLEAGIKAAGARLNGTEITSLAKIRSTSLYLHAAADISQVAAWMRNDTMPSIREVNEFNDQRLLPLGDDMDARKYVLSIRRAAYLFAGFPRSQINRIDLEIAKDYRKRDQVNMALTSIWQAQHNIAEVPKAWTKEMAKLLWQQGERQRAISLLETRIDVSFLRKQPSFSPMRKTEDLKLALLYTTWLDQSGQVVAKSLYTKYVAILKENPGWEKAIYRFYKYYDRIYQSQFELPESVRSKDFWTGNWTRQMVQLCSKTLIAGSKYFSEILPKLLTLWLDFADNIPLSTTAFDSRVLKEYNLERQRNFKSISSYISKRALEIDPHILYHGVPQLMSRITTAESATFKIMKLLIVQVIQAFPEHALWMIAEATQSTSTNRKQRGDDIVKTLISETGRTRQIIPQALMTISKLKDLALYQKGNGKQRLPPVLQLSQIEFDTSWLPSPLVVPVHRILSCDALYTQRIAKIRGNAHLKLLRFSGTVVMYKVENEVAVQPSLQQPKRITVWGSDGQRYHLLCKGRDDVRKDARLIELSVTVNRLLDSDREAAERHLRIEPYRVIPLSADSGIIEWVTGAVPQRTIIEGNLRARGIKLDMKQVGSLLSHNLSPEARLNNFLSLQQKYPPVLYEWFLYTFSDPESWIKARTLYSRSSAVMSMVGYILGLGDRHNENLLILQSTGGQMHVDFECLFDKALSLTVPERVPFRLTRNMVDAFGVYGYEGPFRRTSEVTLGILRSHEELVMTVLQTFLYDPVVMRDEEGGPKNTLATVRDKLRGIRSNDSPGLSVAGHVDSLIQQAVSPENLSLMYCGWAAFL</sequence>
<comment type="caution">
    <text evidence="12">The sequence shown here is derived from an EMBL/GenBank/DDBJ whole genome shotgun (WGS) entry which is preliminary data.</text>
</comment>
<proteinExistence type="predicted"/>
<accession>A0A2T0FHM7</accession>
<keyword evidence="2" id="KW-0723">Serine/threonine-protein kinase</keyword>
<evidence type="ECO:0000256" key="2">
    <source>
        <dbReference type="ARBA" id="ARBA00022527"/>
    </source>
</evidence>
<dbReference type="Proteomes" id="UP000238350">
    <property type="component" value="Unassembled WGS sequence"/>
</dbReference>
<evidence type="ECO:0000256" key="7">
    <source>
        <dbReference type="ARBA" id="ARBA00047899"/>
    </source>
</evidence>
<comment type="catalytic activity">
    <reaction evidence="8">
        <text>L-seryl-[protein] + ATP = O-phospho-L-seryl-[protein] + ADP + H(+)</text>
        <dbReference type="Rhea" id="RHEA:17989"/>
        <dbReference type="Rhea" id="RHEA-COMP:9863"/>
        <dbReference type="Rhea" id="RHEA-COMP:11604"/>
        <dbReference type="ChEBI" id="CHEBI:15378"/>
        <dbReference type="ChEBI" id="CHEBI:29999"/>
        <dbReference type="ChEBI" id="CHEBI:30616"/>
        <dbReference type="ChEBI" id="CHEBI:83421"/>
        <dbReference type="ChEBI" id="CHEBI:456216"/>
        <dbReference type="EC" id="2.7.11.1"/>
    </reaction>
</comment>
<dbReference type="EC" id="2.7.11.1" evidence="1"/>
<reference evidence="12 13" key="1">
    <citation type="submission" date="2017-04" db="EMBL/GenBank/DDBJ databases">
        <title>Genome sequencing of [Candida] sorbophila.</title>
        <authorList>
            <person name="Ahn J.O."/>
        </authorList>
    </citation>
    <scope>NUCLEOTIDE SEQUENCE [LARGE SCALE GENOMIC DNA]</scope>
    <source>
        <strain evidence="12 13">DS02</strain>
    </source>
</reference>
<dbReference type="InterPro" id="IPR014009">
    <property type="entry name" value="PIK_FAT"/>
</dbReference>
<gene>
    <name evidence="12" type="ORF">B9G98_02105</name>
</gene>
<dbReference type="PROSITE" id="PS51190">
    <property type="entry name" value="FATC"/>
    <property type="match status" value="1"/>
</dbReference>
<dbReference type="GO" id="GO:0004674">
    <property type="term" value="F:protein serine/threonine kinase activity"/>
    <property type="evidence" value="ECO:0007669"/>
    <property type="project" value="UniProtKB-KW"/>
</dbReference>
<dbReference type="SMART" id="SM01343">
    <property type="entry name" value="FATC"/>
    <property type="match status" value="1"/>
</dbReference>
<dbReference type="SUPFAM" id="SSF56112">
    <property type="entry name" value="Protein kinase-like (PK-like)"/>
    <property type="match status" value="1"/>
</dbReference>
<dbReference type="InterPro" id="IPR018936">
    <property type="entry name" value="PI3/4_kinase_CS"/>
</dbReference>
<dbReference type="Pfam" id="PF25030">
    <property type="entry name" value="M-HEAT_ATR"/>
    <property type="match status" value="1"/>
</dbReference>
<dbReference type="PANTHER" id="PTHR11139:SF125">
    <property type="entry name" value="SERINE_THREONINE-PROTEIN KINASE MEC1"/>
    <property type="match status" value="1"/>
</dbReference>
<organism evidence="12 13">
    <name type="scientific">Wickerhamiella sorbophila</name>
    <dbReference type="NCBI Taxonomy" id="45607"/>
    <lineage>
        <taxon>Eukaryota</taxon>
        <taxon>Fungi</taxon>
        <taxon>Dikarya</taxon>
        <taxon>Ascomycota</taxon>
        <taxon>Saccharomycotina</taxon>
        <taxon>Dipodascomycetes</taxon>
        <taxon>Dipodascales</taxon>
        <taxon>Trichomonascaceae</taxon>
        <taxon>Wickerhamiella</taxon>
    </lineage>
</organism>
<dbReference type="InterPro" id="IPR016024">
    <property type="entry name" value="ARM-type_fold"/>
</dbReference>
<evidence type="ECO:0000313" key="12">
    <source>
        <dbReference type="EMBL" id="PRT54485.1"/>
    </source>
</evidence>
<dbReference type="InterPro" id="IPR056802">
    <property type="entry name" value="ATR-like_M-HEAT"/>
</dbReference>
<feature type="domain" description="FAT" evidence="10">
    <location>
        <begin position="1145"/>
        <end position="1691"/>
    </location>
</feature>
<name>A0A2T0FHM7_9ASCO</name>
<dbReference type="Gene3D" id="1.25.10.10">
    <property type="entry name" value="Leucine-rich Repeat Variant"/>
    <property type="match status" value="1"/>
</dbReference>
<dbReference type="GO" id="GO:0000723">
    <property type="term" value="P:telomere maintenance"/>
    <property type="evidence" value="ECO:0007669"/>
    <property type="project" value="TreeGrafter"/>
</dbReference>
<dbReference type="InterPro" id="IPR036940">
    <property type="entry name" value="PI3/4_kinase_cat_sf"/>
</dbReference>
<dbReference type="InterPro" id="IPR011989">
    <property type="entry name" value="ARM-like"/>
</dbReference>
<dbReference type="EMBL" id="NDIQ01000021">
    <property type="protein sequence ID" value="PRT54485.1"/>
    <property type="molecule type" value="Genomic_DNA"/>
</dbReference>
<dbReference type="Pfam" id="PF02260">
    <property type="entry name" value="FATC"/>
    <property type="match status" value="1"/>
</dbReference>
<keyword evidence="13" id="KW-1185">Reference proteome</keyword>
<evidence type="ECO:0000259" key="11">
    <source>
        <dbReference type="PROSITE" id="PS51190"/>
    </source>
</evidence>
<evidence type="ECO:0000259" key="9">
    <source>
        <dbReference type="PROSITE" id="PS50290"/>
    </source>
</evidence>
<dbReference type="Pfam" id="PF23593">
    <property type="entry name" value="HEAT_ATR"/>
    <property type="match status" value="1"/>
</dbReference>
<dbReference type="InterPro" id="IPR011009">
    <property type="entry name" value="Kinase-like_dom_sf"/>
</dbReference>
<evidence type="ECO:0000256" key="4">
    <source>
        <dbReference type="ARBA" id="ARBA00022741"/>
    </source>
</evidence>
<dbReference type="InterPro" id="IPR057564">
    <property type="entry name" value="HEAT_ATR"/>
</dbReference>
<dbReference type="STRING" id="45607.A0A2T0FHM7"/>
<dbReference type="InterPro" id="IPR000403">
    <property type="entry name" value="PI3/4_kinase_cat_dom"/>
</dbReference>
<dbReference type="RefSeq" id="XP_024664430.1">
    <property type="nucleotide sequence ID" value="XM_024808662.1"/>
</dbReference>
<dbReference type="CDD" id="cd00892">
    <property type="entry name" value="PIKKc_ATR"/>
    <property type="match status" value="1"/>
</dbReference>
<evidence type="ECO:0000313" key="13">
    <source>
        <dbReference type="Proteomes" id="UP000238350"/>
    </source>
</evidence>
<dbReference type="OrthoDB" id="381190at2759"/>
<dbReference type="PROSITE" id="PS50290">
    <property type="entry name" value="PI3_4_KINASE_3"/>
    <property type="match status" value="1"/>
</dbReference>
<dbReference type="Gene3D" id="3.30.1010.10">
    <property type="entry name" value="Phosphatidylinositol 3-kinase Catalytic Subunit, Chain A, domain 4"/>
    <property type="match status" value="1"/>
</dbReference>
<dbReference type="PROSITE" id="PS51189">
    <property type="entry name" value="FAT"/>
    <property type="match status" value="1"/>
</dbReference>
<dbReference type="GO" id="GO:0005524">
    <property type="term" value="F:ATP binding"/>
    <property type="evidence" value="ECO:0007669"/>
    <property type="project" value="UniProtKB-KW"/>
</dbReference>
<dbReference type="GO" id="GO:0005694">
    <property type="term" value="C:chromosome"/>
    <property type="evidence" value="ECO:0007669"/>
    <property type="project" value="TreeGrafter"/>
</dbReference>
<dbReference type="GeneID" id="36515853"/>
<dbReference type="SUPFAM" id="SSF48371">
    <property type="entry name" value="ARM repeat"/>
    <property type="match status" value="1"/>
</dbReference>
<dbReference type="SMART" id="SM00146">
    <property type="entry name" value="PI3Kc"/>
    <property type="match status" value="1"/>
</dbReference>
<dbReference type="PANTHER" id="PTHR11139">
    <property type="entry name" value="ATAXIA TELANGIECTASIA MUTATED ATM -RELATED"/>
    <property type="match status" value="1"/>
</dbReference>
<dbReference type="PROSITE" id="PS00916">
    <property type="entry name" value="PI3_4_KINASE_2"/>
    <property type="match status" value="1"/>
</dbReference>
<evidence type="ECO:0000256" key="1">
    <source>
        <dbReference type="ARBA" id="ARBA00012513"/>
    </source>
</evidence>
<dbReference type="InterPro" id="IPR003152">
    <property type="entry name" value="FATC_dom"/>
</dbReference>
<evidence type="ECO:0000256" key="8">
    <source>
        <dbReference type="ARBA" id="ARBA00048679"/>
    </source>
</evidence>
<dbReference type="InterPro" id="IPR012993">
    <property type="entry name" value="UME"/>
</dbReference>
<comment type="catalytic activity">
    <reaction evidence="7">
        <text>L-threonyl-[protein] + ATP = O-phospho-L-threonyl-[protein] + ADP + H(+)</text>
        <dbReference type="Rhea" id="RHEA:46608"/>
        <dbReference type="Rhea" id="RHEA-COMP:11060"/>
        <dbReference type="Rhea" id="RHEA-COMP:11605"/>
        <dbReference type="ChEBI" id="CHEBI:15378"/>
        <dbReference type="ChEBI" id="CHEBI:30013"/>
        <dbReference type="ChEBI" id="CHEBI:30616"/>
        <dbReference type="ChEBI" id="CHEBI:61977"/>
        <dbReference type="ChEBI" id="CHEBI:456216"/>
        <dbReference type="EC" id="2.7.11.1"/>
    </reaction>
</comment>
<feature type="domain" description="PI3K/PI4K catalytic" evidence="9">
    <location>
        <begin position="1804"/>
        <end position="2117"/>
    </location>
</feature>
<evidence type="ECO:0000256" key="6">
    <source>
        <dbReference type="ARBA" id="ARBA00022840"/>
    </source>
</evidence>
<dbReference type="Pfam" id="PF00454">
    <property type="entry name" value="PI3_PI4_kinase"/>
    <property type="match status" value="1"/>
</dbReference>
<dbReference type="InterPro" id="IPR050517">
    <property type="entry name" value="DDR_Repair_Kinase"/>
</dbReference>
<keyword evidence="6" id="KW-0067">ATP-binding</keyword>
<dbReference type="GO" id="GO:0000077">
    <property type="term" value="P:DNA damage checkpoint signaling"/>
    <property type="evidence" value="ECO:0007669"/>
    <property type="project" value="TreeGrafter"/>
</dbReference>
<feature type="domain" description="FATC" evidence="11">
    <location>
        <begin position="2097"/>
        <end position="2129"/>
    </location>
</feature>
<dbReference type="GO" id="GO:0006281">
    <property type="term" value="P:DNA repair"/>
    <property type="evidence" value="ECO:0007669"/>
    <property type="project" value="TreeGrafter"/>
</dbReference>
<evidence type="ECO:0000259" key="10">
    <source>
        <dbReference type="PROSITE" id="PS51189"/>
    </source>
</evidence>
<dbReference type="GO" id="GO:0005634">
    <property type="term" value="C:nucleus"/>
    <property type="evidence" value="ECO:0007669"/>
    <property type="project" value="TreeGrafter"/>
</dbReference>
<keyword evidence="3" id="KW-0808">Transferase</keyword>
<dbReference type="Pfam" id="PF08064">
    <property type="entry name" value="UME"/>
    <property type="match status" value="1"/>
</dbReference>
<evidence type="ECO:0000256" key="3">
    <source>
        <dbReference type="ARBA" id="ARBA00022679"/>
    </source>
</evidence>
<protein>
    <recommendedName>
        <fullName evidence="1">non-specific serine/threonine protein kinase</fullName>
        <ecNumber evidence="1">2.7.11.1</ecNumber>
    </recommendedName>
</protein>
<evidence type="ECO:0000256" key="5">
    <source>
        <dbReference type="ARBA" id="ARBA00022777"/>
    </source>
</evidence>
<keyword evidence="5 12" id="KW-0418">Kinase</keyword>